<dbReference type="GO" id="GO:0044281">
    <property type="term" value="P:small molecule metabolic process"/>
    <property type="evidence" value="ECO:0007669"/>
    <property type="project" value="UniProtKB-ARBA"/>
</dbReference>
<evidence type="ECO:0000313" key="4">
    <source>
        <dbReference type="EMBL" id="KON31482.1"/>
    </source>
</evidence>
<dbReference type="Gene3D" id="3.90.850.10">
    <property type="entry name" value="Fumarylacetoacetase-like, C-terminal domain"/>
    <property type="match status" value="1"/>
</dbReference>
<feature type="domain" description="Fumarylacetoacetase-like C-terminal" evidence="3">
    <location>
        <begin position="119"/>
        <end position="289"/>
    </location>
</feature>
<dbReference type="GO" id="GO:0046872">
    <property type="term" value="F:metal ion binding"/>
    <property type="evidence" value="ECO:0007669"/>
    <property type="project" value="UniProtKB-KW"/>
</dbReference>
<evidence type="ECO:0000256" key="1">
    <source>
        <dbReference type="ARBA" id="ARBA00010211"/>
    </source>
</evidence>
<organism evidence="4 5">
    <name type="scientific">miscellaneous Crenarchaeota group-15 archaeon DG-45</name>
    <dbReference type="NCBI Taxonomy" id="1685127"/>
    <lineage>
        <taxon>Archaea</taxon>
        <taxon>Candidatus Bathyarchaeota</taxon>
        <taxon>MCG-15</taxon>
    </lineage>
</organism>
<dbReference type="Proteomes" id="UP000037210">
    <property type="component" value="Unassembled WGS sequence"/>
</dbReference>
<dbReference type="EMBL" id="LFWZ01000004">
    <property type="protein sequence ID" value="KON31482.1"/>
    <property type="molecule type" value="Genomic_DNA"/>
</dbReference>
<gene>
    <name evidence="4" type="ORF">AC482_00770</name>
</gene>
<dbReference type="GO" id="GO:0003824">
    <property type="term" value="F:catalytic activity"/>
    <property type="evidence" value="ECO:0007669"/>
    <property type="project" value="InterPro"/>
</dbReference>
<dbReference type="InterPro" id="IPR011234">
    <property type="entry name" value="Fumarylacetoacetase-like_C"/>
</dbReference>
<evidence type="ECO:0000259" key="3">
    <source>
        <dbReference type="Pfam" id="PF01557"/>
    </source>
</evidence>
<dbReference type="SUPFAM" id="SSF56529">
    <property type="entry name" value="FAH"/>
    <property type="match status" value="1"/>
</dbReference>
<evidence type="ECO:0000313" key="5">
    <source>
        <dbReference type="Proteomes" id="UP000037210"/>
    </source>
</evidence>
<accession>A0A0M0BSD7</accession>
<name>A0A0M0BSD7_9ARCH</name>
<protein>
    <recommendedName>
        <fullName evidence="3">Fumarylacetoacetase-like C-terminal domain-containing protein</fullName>
    </recommendedName>
</protein>
<proteinExistence type="inferred from homology"/>
<dbReference type="InterPro" id="IPR036663">
    <property type="entry name" value="Fumarylacetoacetase_C_sf"/>
</dbReference>
<dbReference type="Pfam" id="PF01557">
    <property type="entry name" value="FAA_hydrolase"/>
    <property type="match status" value="1"/>
</dbReference>
<keyword evidence="2" id="KW-0479">Metal-binding</keyword>
<evidence type="ECO:0000256" key="2">
    <source>
        <dbReference type="ARBA" id="ARBA00022723"/>
    </source>
</evidence>
<sequence>MVTFIADGRERVGVLEGEHVVDPREARALQLRSEGSAAEEAAQRASDEVPGTMIGFIEGGWEAKAIAGEAVEFAVEHGGLGRAAYPLADIKLRAPIPRPPMILNMGNAYRPYGIAGFSLKPVTGVVGPDEPIVIPREITDFGACYECEIGVVIGREGRRIPNDESAYGYVFGYTVYNDVTDYGKQMGGLFGSKLHDTFCPMGPCIVTGDELGDPHRLTKRAWINGQPATERSTREMLHRVHEFVSIPSQTLTLQPGAVISTGAPDVGRIKPGDTLELEITGIGRLRNPVIAEE</sequence>
<reference evidence="4 5" key="1">
    <citation type="submission" date="2015-06" db="EMBL/GenBank/DDBJ databases">
        <title>New insights into the roles of widespread benthic archaea in carbon and nitrogen cycling.</title>
        <authorList>
            <person name="Lazar C.S."/>
            <person name="Baker B.J."/>
            <person name="Seitz K.W."/>
            <person name="Hyde A.S."/>
            <person name="Dick G.J."/>
            <person name="Hinrichs K.-U."/>
            <person name="Teske A.P."/>
        </authorList>
    </citation>
    <scope>NUCLEOTIDE SEQUENCE [LARGE SCALE GENOMIC DNA]</scope>
    <source>
        <strain evidence="4">DG-45</strain>
    </source>
</reference>
<dbReference type="AlphaFoldDB" id="A0A0M0BSD7"/>
<dbReference type="PANTHER" id="PTHR42796">
    <property type="entry name" value="FUMARYLACETOACETATE HYDROLASE DOMAIN-CONTAINING PROTEIN 2A-RELATED"/>
    <property type="match status" value="1"/>
</dbReference>
<comment type="similarity">
    <text evidence="1">Belongs to the FAH family.</text>
</comment>
<dbReference type="InterPro" id="IPR051121">
    <property type="entry name" value="FAH"/>
</dbReference>
<dbReference type="PANTHER" id="PTHR42796:SF4">
    <property type="entry name" value="FUMARYLACETOACETATE HYDROLASE DOMAIN-CONTAINING PROTEIN 2A"/>
    <property type="match status" value="1"/>
</dbReference>
<comment type="caution">
    <text evidence="4">The sequence shown here is derived from an EMBL/GenBank/DDBJ whole genome shotgun (WGS) entry which is preliminary data.</text>
</comment>